<sequence>MALEGVVNAAIGGVVTVRGFVGSGKTVLLNEFARLATGRGVRCVTVTATPSGTGHWDLLAEVVAATGLREADPASALAELVEQGPLAVLVDDLHRVGAAPAGLPAAAARLSAAGVLVVLAGDVEVTPSWAATYAELLRLPGFRSIRLPALTPSGVVEVLSGHLDGPGDPELVTEVYAMTAGNPLLVRALVEDLLAVEPEERLPVAPGHAFREVVSVCLSRIAPQAAELAECVAVLGDGMDPAVLATVLGVDEAQLPALVRTLAGIGLFAEGGSAFRSPGLAAAVHSVISATRATDLRVRTASALHSRGADAGEVAALLLEAGCAPDEWGVTALFDAAGRCLDTGDVDLARRYLRLAAHPRPGREHLGVDPRAISLGWLLDPVTVPRWLGRAVDAVESGGFTASEAIVLAGQLLWHGWYDEAVPILGWLAVNEDTFAPDDAADVQTLSLHIAITHPGMAGHLAAVDPEQARNDVVTRASDALLHSMHVLRAVIVNGPNEDLVREALRLLEVCALRRMPLEPCLFALLSLVYADELGSAAHWCDRLLEEAEKRGILSLEATLLGSRAHIALTAGDLPAAETHARRALDVLPAEGWGTAIGGPLSVLVAALVGMGRFEDAAAELGRPVPAAMFRTVWGLRYLRSRGYYYLHTGGFRAALGDFRSIGSLMAEWDLDCPVLLPWRSDAAEVHLQLGEGREVVRLLDEQASLPGGDSGKLRGVEARIRASNTDRGDRSRARTAAVAVEHLEAAQDRLELAKALAVLGDAHRASGDGRRARMVTRRALHLATLCRAEPLVSGLTGQQRPSRGGGTSAEQGLESLSDAERLVAELASWGNTNREIARSLHVTVSTVEQHLTRVYRKLNVSRSDLPADLGLPTQAGPATRRDLQSRVEDYARSAASPQDR</sequence>
<dbReference type="PROSITE" id="PS00622">
    <property type="entry name" value="HTH_LUXR_1"/>
    <property type="match status" value="1"/>
</dbReference>
<dbReference type="EMBL" id="BNAY01000001">
    <property type="protein sequence ID" value="GHH00779.1"/>
    <property type="molecule type" value="Genomic_DNA"/>
</dbReference>
<dbReference type="SUPFAM" id="SSF46894">
    <property type="entry name" value="C-terminal effector domain of the bipartite response regulators"/>
    <property type="match status" value="1"/>
</dbReference>
<dbReference type="PANTHER" id="PTHR44688:SF16">
    <property type="entry name" value="DNA-BINDING TRANSCRIPTIONAL ACTIVATOR DEVR_DOSR"/>
    <property type="match status" value="1"/>
</dbReference>
<dbReference type="CDD" id="cd06170">
    <property type="entry name" value="LuxR_C_like"/>
    <property type="match status" value="1"/>
</dbReference>
<evidence type="ECO:0000256" key="2">
    <source>
        <dbReference type="ARBA" id="ARBA00023125"/>
    </source>
</evidence>
<evidence type="ECO:0000259" key="5">
    <source>
        <dbReference type="PROSITE" id="PS50043"/>
    </source>
</evidence>
<dbReference type="PROSITE" id="PS50043">
    <property type="entry name" value="HTH_LUXR_2"/>
    <property type="match status" value="1"/>
</dbReference>
<dbReference type="SUPFAM" id="SSF48452">
    <property type="entry name" value="TPR-like"/>
    <property type="match status" value="1"/>
</dbReference>
<dbReference type="RefSeq" id="WP_191250486.1">
    <property type="nucleotide sequence ID" value="NZ_BNAY01000001.1"/>
</dbReference>
<evidence type="ECO:0000256" key="3">
    <source>
        <dbReference type="ARBA" id="ARBA00023163"/>
    </source>
</evidence>
<name>A0ABQ3L2W6_9PSEU</name>
<dbReference type="Proteomes" id="UP000635387">
    <property type="component" value="Unassembled WGS sequence"/>
</dbReference>
<dbReference type="PANTHER" id="PTHR44688">
    <property type="entry name" value="DNA-BINDING TRANSCRIPTIONAL ACTIVATOR DEVR_DOSR"/>
    <property type="match status" value="1"/>
</dbReference>
<accession>A0ABQ3L2W6</accession>
<dbReference type="Pfam" id="PF00196">
    <property type="entry name" value="GerE"/>
    <property type="match status" value="1"/>
</dbReference>
<proteinExistence type="predicted"/>
<protein>
    <submittedName>
        <fullName evidence="6">Transcriptional regulator</fullName>
    </submittedName>
</protein>
<feature type="region of interest" description="Disordered" evidence="4">
    <location>
        <begin position="794"/>
        <end position="813"/>
    </location>
</feature>
<feature type="domain" description="HTH luxR-type" evidence="5">
    <location>
        <begin position="810"/>
        <end position="875"/>
    </location>
</feature>
<keyword evidence="2" id="KW-0238">DNA-binding</keyword>
<gene>
    <name evidence="6" type="ORF">GCM10017790_00220</name>
</gene>
<feature type="compositionally biased region" description="Basic and acidic residues" evidence="4">
    <location>
        <begin position="880"/>
        <end position="892"/>
    </location>
</feature>
<dbReference type="SUPFAM" id="SSF52540">
    <property type="entry name" value="P-loop containing nucleoside triphosphate hydrolases"/>
    <property type="match status" value="1"/>
</dbReference>
<dbReference type="InterPro" id="IPR011990">
    <property type="entry name" value="TPR-like_helical_dom_sf"/>
</dbReference>
<keyword evidence="1" id="KW-0805">Transcription regulation</keyword>
<evidence type="ECO:0000313" key="7">
    <source>
        <dbReference type="Proteomes" id="UP000635387"/>
    </source>
</evidence>
<keyword evidence="3" id="KW-0804">Transcription</keyword>
<dbReference type="SMART" id="SM00421">
    <property type="entry name" value="HTH_LUXR"/>
    <property type="match status" value="1"/>
</dbReference>
<dbReference type="InterPro" id="IPR036388">
    <property type="entry name" value="WH-like_DNA-bd_sf"/>
</dbReference>
<organism evidence="6 7">
    <name type="scientific">Amycolatopsis oliviviridis</name>
    <dbReference type="NCBI Taxonomy" id="1471590"/>
    <lineage>
        <taxon>Bacteria</taxon>
        <taxon>Bacillati</taxon>
        <taxon>Actinomycetota</taxon>
        <taxon>Actinomycetes</taxon>
        <taxon>Pseudonocardiales</taxon>
        <taxon>Pseudonocardiaceae</taxon>
        <taxon>Amycolatopsis</taxon>
    </lineage>
</organism>
<evidence type="ECO:0000256" key="1">
    <source>
        <dbReference type="ARBA" id="ARBA00023015"/>
    </source>
</evidence>
<dbReference type="Gene3D" id="1.25.40.10">
    <property type="entry name" value="Tetratricopeptide repeat domain"/>
    <property type="match status" value="1"/>
</dbReference>
<evidence type="ECO:0000256" key="4">
    <source>
        <dbReference type="SAM" id="MobiDB-lite"/>
    </source>
</evidence>
<reference evidence="7" key="1">
    <citation type="journal article" date="2019" name="Int. J. Syst. Evol. Microbiol.">
        <title>The Global Catalogue of Microorganisms (GCM) 10K type strain sequencing project: providing services to taxonomists for standard genome sequencing and annotation.</title>
        <authorList>
            <consortium name="The Broad Institute Genomics Platform"/>
            <consortium name="The Broad Institute Genome Sequencing Center for Infectious Disease"/>
            <person name="Wu L."/>
            <person name="Ma J."/>
        </authorList>
    </citation>
    <scope>NUCLEOTIDE SEQUENCE [LARGE SCALE GENOMIC DNA]</scope>
    <source>
        <strain evidence="7">CGMCC 4.7683</strain>
    </source>
</reference>
<dbReference type="InterPro" id="IPR016032">
    <property type="entry name" value="Sig_transdc_resp-reg_C-effctor"/>
</dbReference>
<comment type="caution">
    <text evidence="6">The sequence shown here is derived from an EMBL/GenBank/DDBJ whole genome shotgun (WGS) entry which is preliminary data.</text>
</comment>
<dbReference type="InterPro" id="IPR000792">
    <property type="entry name" value="Tscrpt_reg_LuxR_C"/>
</dbReference>
<keyword evidence="7" id="KW-1185">Reference proteome</keyword>
<dbReference type="Gene3D" id="1.10.10.10">
    <property type="entry name" value="Winged helix-like DNA-binding domain superfamily/Winged helix DNA-binding domain"/>
    <property type="match status" value="1"/>
</dbReference>
<dbReference type="InterPro" id="IPR027417">
    <property type="entry name" value="P-loop_NTPase"/>
</dbReference>
<dbReference type="PRINTS" id="PR00038">
    <property type="entry name" value="HTHLUXR"/>
</dbReference>
<evidence type="ECO:0000313" key="6">
    <source>
        <dbReference type="EMBL" id="GHH00779.1"/>
    </source>
</evidence>
<feature type="region of interest" description="Disordered" evidence="4">
    <location>
        <begin position="866"/>
        <end position="901"/>
    </location>
</feature>